<reference evidence="2 3" key="1">
    <citation type="submission" date="2024-06" db="EMBL/GenBank/DDBJ databases">
        <title>The Natural Products Discovery Center: Release of the First 8490 Sequenced Strains for Exploring Actinobacteria Biosynthetic Diversity.</title>
        <authorList>
            <person name="Kalkreuter E."/>
            <person name="Kautsar S.A."/>
            <person name="Yang D."/>
            <person name="Bader C.D."/>
            <person name="Teijaro C.N."/>
            <person name="Fluegel L."/>
            <person name="Davis C.M."/>
            <person name="Simpson J.R."/>
            <person name="Lauterbach L."/>
            <person name="Steele A.D."/>
            <person name="Gui C."/>
            <person name="Meng S."/>
            <person name="Li G."/>
            <person name="Viehrig K."/>
            <person name="Ye F."/>
            <person name="Su P."/>
            <person name="Kiefer A.F."/>
            <person name="Nichols A."/>
            <person name="Cepeda A.J."/>
            <person name="Yan W."/>
            <person name="Fan B."/>
            <person name="Jiang Y."/>
            <person name="Adhikari A."/>
            <person name="Zheng C.-J."/>
            <person name="Schuster L."/>
            <person name="Cowan T.M."/>
            <person name="Smanski M.J."/>
            <person name="Chevrette M.G."/>
            <person name="De Carvalho L.P.S."/>
            <person name="Shen B."/>
        </authorList>
    </citation>
    <scope>NUCLEOTIDE SEQUENCE [LARGE SCALE GENOMIC DNA]</scope>
    <source>
        <strain evidence="2 3">NPDC006434</strain>
    </source>
</reference>
<proteinExistence type="predicted"/>
<organism evidence="2 3">
    <name type="scientific">Streptomyces ossamyceticus</name>
    <dbReference type="NCBI Taxonomy" id="249581"/>
    <lineage>
        <taxon>Bacteria</taxon>
        <taxon>Bacillati</taxon>
        <taxon>Actinomycetota</taxon>
        <taxon>Actinomycetes</taxon>
        <taxon>Kitasatosporales</taxon>
        <taxon>Streptomycetaceae</taxon>
        <taxon>Streptomyces</taxon>
    </lineage>
</organism>
<sequence>MDGLLPRAAVPFVVAGMAVARLDLARTTVRARLALTGGALAVLGHGGSWLALTFVPHARATVAAATDGDTGASAWWSDTVGELLDHTPPAAWLLVGAPHSRTTFSILGNTGVALAALAACLAVTDRMPRLTRGGAPVTAVGTIALTAYFLHILAIRVVGREEETVPALLAFTAAALLLATLWTRSFCRGLLEHLLHHATLVARRIK</sequence>
<evidence type="ECO:0008006" key="4">
    <source>
        <dbReference type="Google" id="ProtNLM"/>
    </source>
</evidence>
<dbReference type="EMBL" id="JBEXPZ010000025">
    <property type="protein sequence ID" value="MET9846882.1"/>
    <property type="molecule type" value="Genomic_DNA"/>
</dbReference>
<evidence type="ECO:0000313" key="3">
    <source>
        <dbReference type="Proteomes" id="UP001550210"/>
    </source>
</evidence>
<keyword evidence="1" id="KW-0472">Membrane</keyword>
<protein>
    <recommendedName>
        <fullName evidence="4">DUF418 domain-containing protein</fullName>
    </recommendedName>
</protein>
<evidence type="ECO:0000256" key="1">
    <source>
        <dbReference type="SAM" id="Phobius"/>
    </source>
</evidence>
<comment type="caution">
    <text evidence="2">The sequence shown here is derived from an EMBL/GenBank/DDBJ whole genome shotgun (WGS) entry which is preliminary data.</text>
</comment>
<gene>
    <name evidence="2" type="ORF">ABZZ21_20405</name>
</gene>
<dbReference type="RefSeq" id="WP_355398185.1">
    <property type="nucleotide sequence ID" value="NZ_JBEXPZ010000025.1"/>
</dbReference>
<dbReference type="Proteomes" id="UP001550210">
    <property type="component" value="Unassembled WGS sequence"/>
</dbReference>
<keyword evidence="3" id="KW-1185">Reference proteome</keyword>
<keyword evidence="1" id="KW-1133">Transmembrane helix</keyword>
<feature type="transmembrane region" description="Helical" evidence="1">
    <location>
        <begin position="164"/>
        <end position="183"/>
    </location>
</feature>
<name>A0ABV2UZ88_9ACTN</name>
<keyword evidence="1" id="KW-0812">Transmembrane</keyword>
<feature type="transmembrane region" description="Helical" evidence="1">
    <location>
        <begin position="135"/>
        <end position="158"/>
    </location>
</feature>
<feature type="transmembrane region" description="Helical" evidence="1">
    <location>
        <begin position="102"/>
        <end position="123"/>
    </location>
</feature>
<accession>A0ABV2UZ88</accession>
<feature type="transmembrane region" description="Helical" evidence="1">
    <location>
        <begin position="31"/>
        <end position="52"/>
    </location>
</feature>
<evidence type="ECO:0000313" key="2">
    <source>
        <dbReference type="EMBL" id="MET9846882.1"/>
    </source>
</evidence>